<evidence type="ECO:0000259" key="9">
    <source>
        <dbReference type="PROSITE" id="PS01124"/>
    </source>
</evidence>
<dbReference type="Pfam" id="PF12833">
    <property type="entry name" value="HTH_18"/>
    <property type="match status" value="1"/>
</dbReference>
<dbReference type="GO" id="GO:0005737">
    <property type="term" value="C:cytoplasm"/>
    <property type="evidence" value="ECO:0007669"/>
    <property type="project" value="UniProtKB-SubCell"/>
</dbReference>
<feature type="modified residue" description="4-aspartylphosphate" evidence="8">
    <location>
        <position position="55"/>
    </location>
</feature>
<evidence type="ECO:0000256" key="1">
    <source>
        <dbReference type="ARBA" id="ARBA00004496"/>
    </source>
</evidence>
<evidence type="ECO:0000256" key="7">
    <source>
        <dbReference type="ARBA" id="ARBA00023163"/>
    </source>
</evidence>
<dbReference type="PANTHER" id="PTHR42713:SF3">
    <property type="entry name" value="TRANSCRIPTIONAL REGULATORY PROTEIN HPTR"/>
    <property type="match status" value="1"/>
</dbReference>
<comment type="caution">
    <text evidence="11">The sequence shown here is derived from an EMBL/GenBank/DDBJ whole genome shotgun (WGS) entry which is preliminary data.</text>
</comment>
<dbReference type="Proteomes" id="UP000317036">
    <property type="component" value="Unassembled WGS sequence"/>
</dbReference>
<reference evidence="11 12" key="1">
    <citation type="submission" date="2019-07" db="EMBL/GenBank/DDBJ databases">
        <authorList>
            <person name="Kim J."/>
        </authorList>
    </citation>
    <scope>NUCLEOTIDE SEQUENCE [LARGE SCALE GENOMIC DNA]</scope>
    <source>
        <strain evidence="11 12">JC52</strain>
    </source>
</reference>
<evidence type="ECO:0000256" key="3">
    <source>
        <dbReference type="ARBA" id="ARBA00022553"/>
    </source>
</evidence>
<dbReference type="RefSeq" id="WP_144844350.1">
    <property type="nucleotide sequence ID" value="NZ_VNJI01000005.1"/>
</dbReference>
<dbReference type="CDD" id="cd17536">
    <property type="entry name" value="REC_YesN-like"/>
    <property type="match status" value="1"/>
</dbReference>
<dbReference type="GO" id="GO:0043565">
    <property type="term" value="F:sequence-specific DNA binding"/>
    <property type="evidence" value="ECO:0007669"/>
    <property type="project" value="InterPro"/>
</dbReference>
<protein>
    <submittedName>
        <fullName evidence="11">Response regulator</fullName>
    </submittedName>
</protein>
<dbReference type="InterPro" id="IPR011006">
    <property type="entry name" value="CheY-like_superfamily"/>
</dbReference>
<evidence type="ECO:0000313" key="12">
    <source>
        <dbReference type="Proteomes" id="UP000317036"/>
    </source>
</evidence>
<dbReference type="SMART" id="SM00342">
    <property type="entry name" value="HTH_ARAC"/>
    <property type="match status" value="1"/>
</dbReference>
<name>A0A559KFP3_9BACL</name>
<dbReference type="Gene3D" id="3.40.50.2300">
    <property type="match status" value="1"/>
</dbReference>
<dbReference type="PROSITE" id="PS01124">
    <property type="entry name" value="HTH_ARAC_FAMILY_2"/>
    <property type="match status" value="1"/>
</dbReference>
<dbReference type="SUPFAM" id="SSF46689">
    <property type="entry name" value="Homeodomain-like"/>
    <property type="match status" value="2"/>
</dbReference>
<keyword evidence="2" id="KW-0963">Cytoplasm</keyword>
<evidence type="ECO:0000313" key="11">
    <source>
        <dbReference type="EMBL" id="TVY10939.1"/>
    </source>
</evidence>
<dbReference type="GO" id="GO:0003700">
    <property type="term" value="F:DNA-binding transcription factor activity"/>
    <property type="evidence" value="ECO:0007669"/>
    <property type="project" value="InterPro"/>
</dbReference>
<feature type="domain" description="Response regulatory" evidence="10">
    <location>
        <begin position="3"/>
        <end position="120"/>
    </location>
</feature>
<evidence type="ECO:0000256" key="6">
    <source>
        <dbReference type="ARBA" id="ARBA00023125"/>
    </source>
</evidence>
<keyword evidence="4" id="KW-0902">Two-component regulatory system</keyword>
<feature type="domain" description="HTH araC/xylS-type" evidence="9">
    <location>
        <begin position="431"/>
        <end position="529"/>
    </location>
</feature>
<dbReference type="PANTHER" id="PTHR42713">
    <property type="entry name" value="HISTIDINE KINASE-RELATED"/>
    <property type="match status" value="1"/>
</dbReference>
<proteinExistence type="predicted"/>
<dbReference type="Pfam" id="PF00072">
    <property type="entry name" value="Response_reg"/>
    <property type="match status" value="1"/>
</dbReference>
<evidence type="ECO:0000259" key="10">
    <source>
        <dbReference type="PROSITE" id="PS50110"/>
    </source>
</evidence>
<dbReference type="GO" id="GO:0000160">
    <property type="term" value="P:phosphorelay signal transduction system"/>
    <property type="evidence" value="ECO:0007669"/>
    <property type="project" value="UniProtKB-KW"/>
</dbReference>
<comment type="subcellular location">
    <subcellularLocation>
        <location evidence="1">Cytoplasm</location>
    </subcellularLocation>
</comment>
<dbReference type="InterPro" id="IPR009057">
    <property type="entry name" value="Homeodomain-like_sf"/>
</dbReference>
<evidence type="ECO:0000256" key="2">
    <source>
        <dbReference type="ARBA" id="ARBA00022490"/>
    </source>
</evidence>
<evidence type="ECO:0000256" key="4">
    <source>
        <dbReference type="ARBA" id="ARBA00023012"/>
    </source>
</evidence>
<evidence type="ECO:0000256" key="8">
    <source>
        <dbReference type="PROSITE-ProRule" id="PRU00169"/>
    </source>
</evidence>
<sequence length="534" mass="62202">MLRLLIVDDEILVRIGLKTIIPLQGDEFEIIGEAATGKEALAMLEQTPCDIVLTDIRMPDMDGLELLKHIHERWPDTKTFILSNHSDFAYVQTALRLGAAEYMIKLEIEPEELMRKLRDVRQKMLGEREKRLEMTQLESKVNRYGREVKEKRLRELLLHPATRRETEEWLSEFGVPTLQAELTVTLIRIDAYERLLAANRFQSERLLQFTVANVLTEIMKKYGAGELTPLDHGMFAVMKEAPVLPMLEEMERAVGTFLKLSLSFGVSRSNNGMYRLHYAYMEAREALEHLFYRTGDSRIMQREALPEYKAASSESMQLDEAQWNRLIEEKDEAGMRRLLDDWVEDSLVAMNVPPVVLRERWIRLADCFARCLKAEGADIYAVTLHDGRYPYHVIRQAETLVQLRDWFSGWIPVFLEYLKRHGRGRWRSEVQTVVARIQERLHLSLKVSELAAEIGFTENYLSILFKKETGETITDYITRMRMKKARELLKDPEIKIYEVSGKVGYGDPNHFSRSFKQMEGMYPTEFRKLVLGKS</sequence>
<dbReference type="SMART" id="SM00448">
    <property type="entry name" value="REC"/>
    <property type="match status" value="1"/>
</dbReference>
<keyword evidence="6" id="KW-0238">DNA-binding</keyword>
<keyword evidence="3 8" id="KW-0597">Phosphoprotein</keyword>
<dbReference type="InterPro" id="IPR018060">
    <property type="entry name" value="HTH_AraC"/>
</dbReference>
<keyword evidence="12" id="KW-1185">Reference proteome</keyword>
<keyword evidence="5" id="KW-0805">Transcription regulation</keyword>
<accession>A0A559KFP3</accession>
<dbReference type="SUPFAM" id="SSF52172">
    <property type="entry name" value="CheY-like"/>
    <property type="match status" value="1"/>
</dbReference>
<evidence type="ECO:0000256" key="5">
    <source>
        <dbReference type="ARBA" id="ARBA00023015"/>
    </source>
</evidence>
<dbReference type="AlphaFoldDB" id="A0A559KFP3"/>
<dbReference type="PROSITE" id="PS50110">
    <property type="entry name" value="RESPONSE_REGULATORY"/>
    <property type="match status" value="1"/>
</dbReference>
<dbReference type="InterPro" id="IPR051552">
    <property type="entry name" value="HptR"/>
</dbReference>
<organism evidence="11 12">
    <name type="scientific">Paenibacillus cremeus</name>
    <dbReference type="NCBI Taxonomy" id="2163881"/>
    <lineage>
        <taxon>Bacteria</taxon>
        <taxon>Bacillati</taxon>
        <taxon>Bacillota</taxon>
        <taxon>Bacilli</taxon>
        <taxon>Bacillales</taxon>
        <taxon>Paenibacillaceae</taxon>
        <taxon>Paenibacillus</taxon>
    </lineage>
</organism>
<gene>
    <name evidence="11" type="ORF">FPZ49_05530</name>
</gene>
<keyword evidence="7" id="KW-0804">Transcription</keyword>
<dbReference type="OrthoDB" id="9794370at2"/>
<dbReference type="EMBL" id="VNJI01000005">
    <property type="protein sequence ID" value="TVY10939.1"/>
    <property type="molecule type" value="Genomic_DNA"/>
</dbReference>
<dbReference type="Gene3D" id="1.10.10.60">
    <property type="entry name" value="Homeodomain-like"/>
    <property type="match status" value="2"/>
</dbReference>
<dbReference type="InterPro" id="IPR001789">
    <property type="entry name" value="Sig_transdc_resp-reg_receiver"/>
</dbReference>